<dbReference type="Proteomes" id="UP001328107">
    <property type="component" value="Unassembled WGS sequence"/>
</dbReference>
<keyword evidence="2" id="KW-1185">Reference proteome</keyword>
<evidence type="ECO:0000313" key="1">
    <source>
        <dbReference type="EMBL" id="GMR44045.1"/>
    </source>
</evidence>
<proteinExistence type="predicted"/>
<name>A0AAN5CFC9_9BILA</name>
<gene>
    <name evidence="1" type="ORF">PMAYCL1PPCAC_14240</name>
</gene>
<organism evidence="1 2">
    <name type="scientific">Pristionchus mayeri</name>
    <dbReference type="NCBI Taxonomy" id="1317129"/>
    <lineage>
        <taxon>Eukaryota</taxon>
        <taxon>Metazoa</taxon>
        <taxon>Ecdysozoa</taxon>
        <taxon>Nematoda</taxon>
        <taxon>Chromadorea</taxon>
        <taxon>Rhabditida</taxon>
        <taxon>Rhabditina</taxon>
        <taxon>Diplogasteromorpha</taxon>
        <taxon>Diplogasteroidea</taxon>
        <taxon>Neodiplogasteridae</taxon>
        <taxon>Pristionchus</taxon>
    </lineage>
</organism>
<evidence type="ECO:0000313" key="2">
    <source>
        <dbReference type="Proteomes" id="UP001328107"/>
    </source>
</evidence>
<comment type="caution">
    <text evidence="1">The sequence shown here is derived from an EMBL/GenBank/DDBJ whole genome shotgun (WGS) entry which is preliminary data.</text>
</comment>
<sequence>YLICSCGVRYNSDNDQKKHDKKCTGHEFSLHKLDSVTTPQCVLCEKYPNTPCGYANHLRRNHKTTLLTV</sequence>
<accession>A0AAN5CFC9</accession>
<feature type="non-terminal residue" evidence="1">
    <location>
        <position position="69"/>
    </location>
</feature>
<dbReference type="AlphaFoldDB" id="A0AAN5CFC9"/>
<feature type="non-terminal residue" evidence="1">
    <location>
        <position position="1"/>
    </location>
</feature>
<dbReference type="EMBL" id="BTRK01000003">
    <property type="protein sequence ID" value="GMR44045.1"/>
    <property type="molecule type" value="Genomic_DNA"/>
</dbReference>
<protein>
    <submittedName>
        <fullName evidence="1">Uncharacterized protein</fullName>
    </submittedName>
</protein>
<reference evidence="2" key="1">
    <citation type="submission" date="2022-10" db="EMBL/GenBank/DDBJ databases">
        <title>Genome assembly of Pristionchus species.</title>
        <authorList>
            <person name="Yoshida K."/>
            <person name="Sommer R.J."/>
        </authorList>
    </citation>
    <scope>NUCLEOTIDE SEQUENCE [LARGE SCALE GENOMIC DNA]</scope>
    <source>
        <strain evidence="2">RS5460</strain>
    </source>
</reference>